<dbReference type="InterPro" id="IPR016181">
    <property type="entry name" value="Acyl_CoA_acyltransferase"/>
</dbReference>
<evidence type="ECO:0000313" key="3">
    <source>
        <dbReference type="Proteomes" id="UP000318199"/>
    </source>
</evidence>
<feature type="domain" description="N-acetyltransferase" evidence="1">
    <location>
        <begin position="6"/>
        <end position="170"/>
    </location>
</feature>
<protein>
    <submittedName>
        <fullName evidence="2">GNAT family N-acetyltransferase</fullName>
    </submittedName>
</protein>
<evidence type="ECO:0000313" key="2">
    <source>
        <dbReference type="EMBL" id="TWO66650.1"/>
    </source>
</evidence>
<dbReference type="Gene3D" id="3.40.630.30">
    <property type="match status" value="1"/>
</dbReference>
<dbReference type="Proteomes" id="UP000318199">
    <property type="component" value="Unassembled WGS sequence"/>
</dbReference>
<name>A0A562ZGC5_9BURK</name>
<dbReference type="PANTHER" id="PTHR43415:SF3">
    <property type="entry name" value="GNAT-FAMILY ACETYLTRANSFERASE"/>
    <property type="match status" value="1"/>
</dbReference>
<dbReference type="EMBL" id="VOBQ01000025">
    <property type="protein sequence ID" value="TWO66650.1"/>
    <property type="molecule type" value="Genomic_DNA"/>
</dbReference>
<reference evidence="2 3" key="1">
    <citation type="submission" date="2019-07" db="EMBL/GenBank/DDBJ databases">
        <title>Caenimonas sedimenti sp. nov., isolated from activated sludge.</title>
        <authorList>
            <person name="Xu J."/>
        </authorList>
    </citation>
    <scope>NUCLEOTIDE SEQUENCE [LARGE SCALE GENOMIC DNA]</scope>
    <source>
        <strain evidence="2 3">HX-9-20</strain>
    </source>
</reference>
<sequence>MQSPPITVRELERADLPLLNRWRNDPGQIANLGAGFRFVSLEAESRWFDGYQGARANNVRLAVCAPDGAMIGVVYLLDIHWVHREAEFAIWIAEPAWRGRSCGAQATRLAIAHAFDDLNLQRLRLAVLPHNEAALRLYRRVGFRQEGLSRKAAYKQGQWHDVVQMGLLRDEYVPEAA</sequence>
<dbReference type="OrthoDB" id="336415at2"/>
<evidence type="ECO:0000259" key="1">
    <source>
        <dbReference type="PROSITE" id="PS51186"/>
    </source>
</evidence>
<dbReference type="PANTHER" id="PTHR43415">
    <property type="entry name" value="SPERMIDINE N(1)-ACETYLTRANSFERASE"/>
    <property type="match status" value="1"/>
</dbReference>
<dbReference type="GO" id="GO:0016747">
    <property type="term" value="F:acyltransferase activity, transferring groups other than amino-acyl groups"/>
    <property type="evidence" value="ECO:0007669"/>
    <property type="project" value="InterPro"/>
</dbReference>
<proteinExistence type="predicted"/>
<dbReference type="Pfam" id="PF13302">
    <property type="entry name" value="Acetyltransf_3"/>
    <property type="match status" value="1"/>
</dbReference>
<gene>
    <name evidence="2" type="ORF">FN976_26410</name>
</gene>
<dbReference type="AlphaFoldDB" id="A0A562ZGC5"/>
<keyword evidence="3" id="KW-1185">Reference proteome</keyword>
<dbReference type="RefSeq" id="WP_145896625.1">
    <property type="nucleotide sequence ID" value="NZ_VOBQ01000025.1"/>
</dbReference>
<keyword evidence="2" id="KW-0808">Transferase</keyword>
<dbReference type="SUPFAM" id="SSF55729">
    <property type="entry name" value="Acyl-CoA N-acyltransferases (Nat)"/>
    <property type="match status" value="1"/>
</dbReference>
<dbReference type="InterPro" id="IPR000182">
    <property type="entry name" value="GNAT_dom"/>
</dbReference>
<organism evidence="2 3">
    <name type="scientific">Caenimonas sedimenti</name>
    <dbReference type="NCBI Taxonomy" id="2596921"/>
    <lineage>
        <taxon>Bacteria</taxon>
        <taxon>Pseudomonadati</taxon>
        <taxon>Pseudomonadota</taxon>
        <taxon>Betaproteobacteria</taxon>
        <taxon>Burkholderiales</taxon>
        <taxon>Comamonadaceae</taxon>
        <taxon>Caenimonas</taxon>
    </lineage>
</organism>
<accession>A0A562ZGC5</accession>
<dbReference type="PROSITE" id="PS51186">
    <property type="entry name" value="GNAT"/>
    <property type="match status" value="1"/>
</dbReference>
<comment type="caution">
    <text evidence="2">The sequence shown here is derived from an EMBL/GenBank/DDBJ whole genome shotgun (WGS) entry which is preliminary data.</text>
</comment>